<feature type="transmembrane region" description="Helical" evidence="2">
    <location>
        <begin position="58"/>
        <end position="78"/>
    </location>
</feature>
<feature type="compositionally biased region" description="Acidic residues" evidence="1">
    <location>
        <begin position="25"/>
        <end position="43"/>
    </location>
</feature>
<organism evidence="4 5">
    <name type="scientific">Haloquadratum walsbyi J07HQW1</name>
    <dbReference type="NCBI Taxonomy" id="1238424"/>
    <lineage>
        <taxon>Archaea</taxon>
        <taxon>Methanobacteriati</taxon>
        <taxon>Methanobacteriota</taxon>
        <taxon>Stenosarchaea group</taxon>
        <taxon>Halobacteria</taxon>
        <taxon>Halobacteriales</taxon>
        <taxon>Haloferacaceae</taxon>
        <taxon>Haloquadratum</taxon>
    </lineage>
</organism>
<dbReference type="Proteomes" id="UP000030649">
    <property type="component" value="Unassembled WGS sequence"/>
</dbReference>
<proteinExistence type="predicted"/>
<sequence>MTDANQPDTASRSHSESVSTHPTEDADTDSTDDTMFESDPEFDPDPKPIEPERPVPEHILFVALGVLGTLGLLVSTLVPNLI</sequence>
<evidence type="ECO:0000256" key="1">
    <source>
        <dbReference type="SAM" id="MobiDB-lite"/>
    </source>
</evidence>
<name>U1N3D2_9EURY</name>
<evidence type="ECO:0000256" key="2">
    <source>
        <dbReference type="SAM" id="Phobius"/>
    </source>
</evidence>
<evidence type="ECO:0000313" key="5">
    <source>
        <dbReference type="Proteomes" id="UP000030649"/>
    </source>
</evidence>
<feature type="compositionally biased region" description="Basic and acidic residues" evidence="1">
    <location>
        <begin position="44"/>
        <end position="53"/>
    </location>
</feature>
<evidence type="ECO:0000313" key="4">
    <source>
        <dbReference type="EMBL" id="ERG90863.1"/>
    </source>
</evidence>
<keyword evidence="2" id="KW-1133">Transmembrane helix</keyword>
<gene>
    <name evidence="4" type="ORF">J07HQW1_00891</name>
</gene>
<feature type="compositionally biased region" description="Polar residues" evidence="1">
    <location>
        <begin position="1"/>
        <end position="21"/>
    </location>
</feature>
<dbReference type="AlphaFoldDB" id="U1N3D2"/>
<accession>U1N3D2</accession>
<reference evidence="4 5" key="1">
    <citation type="journal article" date="2013" name="PLoS ONE">
        <title>Assembly-driven community genomics of a hypersaline microbial ecosystem.</title>
        <authorList>
            <person name="Podell S."/>
            <person name="Ugalde J.A."/>
            <person name="Narasingarao P."/>
            <person name="Banfield J.F."/>
            <person name="Heidelberg K.B."/>
            <person name="Allen E.E."/>
        </authorList>
    </citation>
    <scope>NUCLEOTIDE SEQUENCE [LARGE SCALE GENOMIC DNA]</scope>
    <source>
        <strain evidence="5">J07HQW1</strain>
    </source>
</reference>
<dbReference type="EMBL" id="KE356560">
    <property type="protein sequence ID" value="ERG90863.1"/>
    <property type="molecule type" value="Genomic_DNA"/>
</dbReference>
<keyword evidence="2" id="KW-0812">Transmembrane</keyword>
<feature type="region of interest" description="Disordered" evidence="1">
    <location>
        <begin position="1"/>
        <end position="53"/>
    </location>
</feature>
<evidence type="ECO:0000259" key="3">
    <source>
        <dbReference type="Pfam" id="PF23994"/>
    </source>
</evidence>
<keyword evidence="2" id="KW-0472">Membrane</keyword>
<dbReference type="HOGENOM" id="CLU_2695692_0_0_2"/>
<protein>
    <recommendedName>
        <fullName evidence="3">DUF7312 domain-containing protein</fullName>
    </recommendedName>
</protein>
<feature type="domain" description="DUF7312" evidence="3">
    <location>
        <begin position="24"/>
        <end position="75"/>
    </location>
</feature>
<dbReference type="InterPro" id="IPR055736">
    <property type="entry name" value="DUF7312"/>
</dbReference>
<dbReference type="Pfam" id="PF23994">
    <property type="entry name" value="DUF7312"/>
    <property type="match status" value="1"/>
</dbReference>